<accession>A0ABV6ZXE5</accession>
<dbReference type="Proteomes" id="UP001595379">
    <property type="component" value="Unassembled WGS sequence"/>
</dbReference>
<protein>
    <submittedName>
        <fullName evidence="1">Uncharacterized protein</fullName>
    </submittedName>
</protein>
<reference evidence="2" key="1">
    <citation type="journal article" date="2019" name="Int. J. Syst. Evol. Microbiol.">
        <title>The Global Catalogue of Microorganisms (GCM) 10K type strain sequencing project: providing services to taxonomists for standard genome sequencing and annotation.</title>
        <authorList>
            <consortium name="The Broad Institute Genomics Platform"/>
            <consortium name="The Broad Institute Genome Sequencing Center for Infectious Disease"/>
            <person name="Wu L."/>
            <person name="Ma J."/>
        </authorList>
    </citation>
    <scope>NUCLEOTIDE SEQUENCE [LARGE SCALE GENOMIC DNA]</scope>
    <source>
        <strain evidence="2">KCTC 52487</strain>
    </source>
</reference>
<evidence type="ECO:0000313" key="1">
    <source>
        <dbReference type="EMBL" id="MFC2926059.1"/>
    </source>
</evidence>
<gene>
    <name evidence="1" type="ORF">ACFOOR_08065</name>
</gene>
<keyword evidence="2" id="KW-1185">Reference proteome</keyword>
<proteinExistence type="predicted"/>
<name>A0ABV6ZXE5_9PROT</name>
<organism evidence="1 2">
    <name type="scientific">Hyphobacterium vulgare</name>
    <dbReference type="NCBI Taxonomy" id="1736751"/>
    <lineage>
        <taxon>Bacteria</taxon>
        <taxon>Pseudomonadati</taxon>
        <taxon>Pseudomonadota</taxon>
        <taxon>Alphaproteobacteria</taxon>
        <taxon>Maricaulales</taxon>
        <taxon>Maricaulaceae</taxon>
        <taxon>Hyphobacterium</taxon>
    </lineage>
</organism>
<dbReference type="EMBL" id="JBHRSV010000015">
    <property type="protein sequence ID" value="MFC2926059.1"/>
    <property type="molecule type" value="Genomic_DNA"/>
</dbReference>
<sequence length="84" mass="9464">MAKSYLSEAGELTTREIAARIIADKGMDTSGAVLRKTVAYRVVQALRLQWKRGTIDSPGKRENVRVWRIPHTKSCEHTVNIGNR</sequence>
<dbReference type="RefSeq" id="WP_343165590.1">
    <property type="nucleotide sequence ID" value="NZ_JBHRSV010000015.1"/>
</dbReference>
<evidence type="ECO:0000313" key="2">
    <source>
        <dbReference type="Proteomes" id="UP001595379"/>
    </source>
</evidence>
<comment type="caution">
    <text evidence="1">The sequence shown here is derived from an EMBL/GenBank/DDBJ whole genome shotgun (WGS) entry which is preliminary data.</text>
</comment>